<evidence type="ECO:0000259" key="1">
    <source>
        <dbReference type="Pfam" id="PF09937"/>
    </source>
</evidence>
<sequence>MTVVRNLTPFAALSLPLMNQRGEDVLVVLVAGRFDLPAAGRPASEPPRASADQPVPSLGDVYWGTPGVSSLRREGQAVHARPGTDIYLEGHAWAPGGRACLQGHVEVTVGACRRAAVVHGDRVWRTGLSGVVPSTAGPFVRVPIRHERCFGGPSSERNPVGVGLHERKSQAIDQPLPNFEDPRVPLRALGDRPLPQGFGPIARHWLPRRPLGGTYDAQWIETRAPLWPVDLDERFFSAAVPDLCAIPGLVGGESVRIEGVAPDGPIAFALPRVALQAKFRIGSEVFRERMALDSLYLEPDDASFTMIWRAHALAQGRLLEGAATVRALEPWEAG</sequence>
<comment type="caution">
    <text evidence="2">The sequence shown here is derived from an EMBL/GenBank/DDBJ whole genome shotgun (WGS) entry which is preliminary data.</text>
</comment>
<organism evidence="2 3">
    <name type="scientific">Nannocystis radixulma</name>
    <dbReference type="NCBI Taxonomy" id="2995305"/>
    <lineage>
        <taxon>Bacteria</taxon>
        <taxon>Pseudomonadati</taxon>
        <taxon>Myxococcota</taxon>
        <taxon>Polyangia</taxon>
        <taxon>Nannocystales</taxon>
        <taxon>Nannocystaceae</taxon>
        <taxon>Nannocystis</taxon>
    </lineage>
</organism>
<dbReference type="EMBL" id="JAQNDN010000028">
    <property type="protein sequence ID" value="MDC0675878.1"/>
    <property type="molecule type" value="Genomic_DNA"/>
</dbReference>
<dbReference type="RefSeq" id="WP_272011513.1">
    <property type="nucleotide sequence ID" value="NZ_JAQNDN010000028.1"/>
</dbReference>
<protein>
    <submittedName>
        <fullName evidence="2">DUF2169 domain-containing protein</fullName>
    </submittedName>
</protein>
<feature type="domain" description="DUF2169" evidence="1">
    <location>
        <begin position="22"/>
        <end position="309"/>
    </location>
</feature>
<dbReference type="Proteomes" id="UP001217838">
    <property type="component" value="Unassembled WGS sequence"/>
</dbReference>
<reference evidence="2 3" key="1">
    <citation type="submission" date="2022-11" db="EMBL/GenBank/DDBJ databases">
        <title>Minimal conservation of predation-associated metabolite biosynthetic gene clusters underscores biosynthetic potential of Myxococcota including descriptions for ten novel species: Archangium lansinium sp. nov., Myxococcus landrumus sp. nov., Nannocystis bai.</title>
        <authorList>
            <person name="Ahearne A."/>
            <person name="Stevens C."/>
            <person name="Dowd S."/>
        </authorList>
    </citation>
    <scope>NUCLEOTIDE SEQUENCE [LARGE SCALE GENOMIC DNA]</scope>
    <source>
        <strain evidence="2 3">NCELM</strain>
    </source>
</reference>
<proteinExistence type="predicted"/>
<evidence type="ECO:0000313" key="3">
    <source>
        <dbReference type="Proteomes" id="UP001217838"/>
    </source>
</evidence>
<dbReference type="InterPro" id="IPR018683">
    <property type="entry name" value="DUF2169"/>
</dbReference>
<evidence type="ECO:0000313" key="2">
    <source>
        <dbReference type="EMBL" id="MDC0675878.1"/>
    </source>
</evidence>
<dbReference type="Pfam" id="PF09937">
    <property type="entry name" value="DUF2169"/>
    <property type="match status" value="1"/>
</dbReference>
<name>A0ABT5BR56_9BACT</name>
<accession>A0ABT5BR56</accession>
<gene>
    <name evidence="2" type="ORF">POL58_49570</name>
</gene>
<keyword evidence="3" id="KW-1185">Reference proteome</keyword>